<dbReference type="Pfam" id="PF13347">
    <property type="entry name" value="MFS_2"/>
    <property type="match status" value="1"/>
</dbReference>
<protein>
    <submittedName>
        <fullName evidence="3">MFS transporter</fullName>
    </submittedName>
</protein>
<dbReference type="Proteomes" id="UP000265745">
    <property type="component" value="Unassembled WGS sequence"/>
</dbReference>
<dbReference type="RefSeq" id="WP_119701804.1">
    <property type="nucleotide sequence ID" value="NZ_QJSA01000013.1"/>
</dbReference>
<dbReference type="InterPro" id="IPR036259">
    <property type="entry name" value="MFS_trans_sf"/>
</dbReference>
<comment type="caution">
    <text evidence="3">The sequence shown here is derived from an EMBL/GenBank/DDBJ whole genome shotgun (WGS) entry which is preliminary data.</text>
</comment>
<organism evidence="3 4">
    <name type="scientific">Pseudomonas jilinensis</name>
    <dbReference type="NCBI Taxonomy" id="2078689"/>
    <lineage>
        <taxon>Bacteria</taxon>
        <taxon>Pseudomonadati</taxon>
        <taxon>Pseudomonadota</taxon>
        <taxon>Gammaproteobacteria</taxon>
        <taxon>Pseudomonadales</taxon>
        <taxon>Pseudomonadaceae</taxon>
        <taxon>Pseudomonas</taxon>
    </lineage>
</organism>
<name>A0A396SA31_9PSED</name>
<keyword evidence="2" id="KW-1133">Transmembrane helix</keyword>
<keyword evidence="4" id="KW-1185">Reference proteome</keyword>
<feature type="transmembrane region" description="Helical" evidence="2">
    <location>
        <begin position="119"/>
        <end position="139"/>
    </location>
</feature>
<feature type="transmembrane region" description="Helical" evidence="2">
    <location>
        <begin position="397"/>
        <end position="416"/>
    </location>
</feature>
<feature type="transmembrane region" description="Helical" evidence="2">
    <location>
        <begin position="229"/>
        <end position="257"/>
    </location>
</feature>
<dbReference type="GO" id="GO:0005886">
    <property type="term" value="C:plasma membrane"/>
    <property type="evidence" value="ECO:0007669"/>
    <property type="project" value="TreeGrafter"/>
</dbReference>
<comment type="similarity">
    <text evidence="1">Belongs to the sodium:galactoside symporter (TC 2.A.2) family.</text>
</comment>
<feature type="transmembrane region" description="Helical" evidence="2">
    <location>
        <begin position="21"/>
        <end position="40"/>
    </location>
</feature>
<dbReference type="SUPFAM" id="SSF103473">
    <property type="entry name" value="MFS general substrate transporter"/>
    <property type="match status" value="1"/>
</dbReference>
<gene>
    <name evidence="3" type="ORF">C2846_14750</name>
</gene>
<feature type="transmembrane region" description="Helical" evidence="2">
    <location>
        <begin position="320"/>
        <end position="344"/>
    </location>
</feature>
<proteinExistence type="inferred from homology"/>
<feature type="transmembrane region" description="Helical" evidence="2">
    <location>
        <begin position="46"/>
        <end position="70"/>
    </location>
</feature>
<dbReference type="InterPro" id="IPR039672">
    <property type="entry name" value="MFS_2"/>
</dbReference>
<feature type="transmembrane region" description="Helical" evidence="2">
    <location>
        <begin position="183"/>
        <end position="204"/>
    </location>
</feature>
<dbReference type="PANTHER" id="PTHR11328">
    <property type="entry name" value="MAJOR FACILITATOR SUPERFAMILY DOMAIN-CONTAINING PROTEIN"/>
    <property type="match status" value="1"/>
</dbReference>
<keyword evidence="2" id="KW-0472">Membrane</keyword>
<dbReference type="Gene3D" id="1.20.1250.20">
    <property type="entry name" value="MFS general substrate transporter like domains"/>
    <property type="match status" value="1"/>
</dbReference>
<feature type="transmembrane region" description="Helical" evidence="2">
    <location>
        <begin position="269"/>
        <end position="288"/>
    </location>
</feature>
<evidence type="ECO:0000313" key="3">
    <source>
        <dbReference type="EMBL" id="RHW20315.1"/>
    </source>
</evidence>
<evidence type="ECO:0000313" key="4">
    <source>
        <dbReference type="Proteomes" id="UP000265745"/>
    </source>
</evidence>
<reference evidence="3 4" key="1">
    <citation type="submission" date="2018-06" db="EMBL/GenBank/DDBJ databases">
        <title>Pseudomonas jilinensis sp. nov., isolated from the production water of Jilin Oilfield in China.</title>
        <authorList>
            <person name="Wang J."/>
        </authorList>
    </citation>
    <scope>NUCLEOTIDE SEQUENCE [LARGE SCALE GENOMIC DNA]</scope>
    <source>
        <strain evidence="3 4">JS15-10A1</strain>
    </source>
</reference>
<dbReference type="OrthoDB" id="181905at2"/>
<dbReference type="GO" id="GO:0008643">
    <property type="term" value="P:carbohydrate transport"/>
    <property type="evidence" value="ECO:0007669"/>
    <property type="project" value="InterPro"/>
</dbReference>
<keyword evidence="2" id="KW-0812">Transmembrane</keyword>
<feature type="transmembrane region" description="Helical" evidence="2">
    <location>
        <begin position="295"/>
        <end position="314"/>
    </location>
</feature>
<feature type="transmembrane region" description="Helical" evidence="2">
    <location>
        <begin position="90"/>
        <end position="107"/>
    </location>
</feature>
<sequence>MTNVIRTAPAANDPANRIGTRLAYGLPGLPLAMLGVPLYVYLPPFYAAQVGLGLAAVGTALMLTRLFDVLSDPLIGYLADRLPAAYRRRLMMLIGTPLLLFALHRLLLPPPAIGLAYLYGWALLAYLGWTMVTLPYQAWGAEATLNSHGRTRLATSREGFAIVGIVLAAALPLLIGSEDPARVLAAVAMLVLVLLPLAVLLLFWRVPETGKPQPAQSWRTGLRLIRSQLALRTLLGAHFLNSLANGLPAALFILFVSHRLQVESALGPLLLLYFGAGVIALPGWSLLARHLGKRLAWLASVLLAASAFVVVPWLGPGDLLAFALVCLISGLSLGADLALPASILGDLADEQSHTGLLFGLLGLVGKLALAIAVGLGFGLLELSGFQGADTDSTGMLALLYGGVPVALKLLGGWLIWSPLGRHYRPAALTSAAAEPLPQSRQPLP</sequence>
<dbReference type="GO" id="GO:0015293">
    <property type="term" value="F:symporter activity"/>
    <property type="evidence" value="ECO:0007669"/>
    <property type="project" value="InterPro"/>
</dbReference>
<evidence type="ECO:0000256" key="1">
    <source>
        <dbReference type="ARBA" id="ARBA00009617"/>
    </source>
</evidence>
<dbReference type="EMBL" id="QJSA01000013">
    <property type="protein sequence ID" value="RHW20315.1"/>
    <property type="molecule type" value="Genomic_DNA"/>
</dbReference>
<dbReference type="PANTHER" id="PTHR11328:SF24">
    <property type="entry name" value="MAJOR FACILITATOR SUPERFAMILY (MFS) PROFILE DOMAIN-CONTAINING PROTEIN"/>
    <property type="match status" value="1"/>
</dbReference>
<accession>A0A396SA31</accession>
<feature type="transmembrane region" description="Helical" evidence="2">
    <location>
        <begin position="356"/>
        <end position="377"/>
    </location>
</feature>
<evidence type="ECO:0000256" key="2">
    <source>
        <dbReference type="SAM" id="Phobius"/>
    </source>
</evidence>
<feature type="transmembrane region" description="Helical" evidence="2">
    <location>
        <begin position="159"/>
        <end position="177"/>
    </location>
</feature>
<dbReference type="AlphaFoldDB" id="A0A396SA31"/>